<keyword evidence="2" id="KW-0238">DNA-binding</keyword>
<dbReference type="SUPFAM" id="SSF46785">
    <property type="entry name" value="Winged helix' DNA-binding domain"/>
    <property type="match status" value="1"/>
</dbReference>
<dbReference type="RefSeq" id="WP_119795711.1">
    <property type="nucleotide sequence ID" value="NZ_QYZD01000027.1"/>
</dbReference>
<dbReference type="PROSITE" id="PS50949">
    <property type="entry name" value="HTH_GNTR"/>
    <property type="match status" value="1"/>
</dbReference>
<evidence type="ECO:0000313" key="5">
    <source>
        <dbReference type="EMBL" id="RJG21133.1"/>
    </source>
</evidence>
<dbReference type="Gene3D" id="1.10.10.10">
    <property type="entry name" value="Winged helix-like DNA-binding domain superfamily/Winged helix DNA-binding domain"/>
    <property type="match status" value="1"/>
</dbReference>
<dbReference type="PANTHER" id="PTHR43537:SF47">
    <property type="entry name" value="REGULATORY PROTEIN GNTR HTH"/>
    <property type="match status" value="1"/>
</dbReference>
<dbReference type="EMBL" id="QYZD01000027">
    <property type="protein sequence ID" value="RJG21133.1"/>
    <property type="molecule type" value="Genomic_DNA"/>
</dbReference>
<dbReference type="InterPro" id="IPR036388">
    <property type="entry name" value="WH-like_DNA-bd_sf"/>
</dbReference>
<dbReference type="InterPro" id="IPR000524">
    <property type="entry name" value="Tscrpt_reg_HTH_GntR"/>
</dbReference>
<reference evidence="5 6" key="1">
    <citation type="submission" date="2018-09" db="EMBL/GenBank/DDBJ databases">
        <title>Paenibacillus SK2017-BO5.</title>
        <authorList>
            <person name="Piskunova J.V."/>
            <person name="Dubiley S.A."/>
            <person name="Severinov K.V."/>
        </authorList>
    </citation>
    <scope>NUCLEOTIDE SEQUENCE [LARGE SCALE GENOMIC DNA]</scope>
    <source>
        <strain evidence="5 6">BO5</strain>
    </source>
</reference>
<evidence type="ECO:0000259" key="4">
    <source>
        <dbReference type="PROSITE" id="PS50949"/>
    </source>
</evidence>
<gene>
    <name evidence="5" type="ORF">DQX05_22620</name>
</gene>
<dbReference type="Proteomes" id="UP000266177">
    <property type="component" value="Unassembled WGS sequence"/>
</dbReference>
<sequence>MELRPVKKQTLVEQVIEQIEQLIQSESWPLGSRIPPEPELMQVFNVSRNSIREAVKSLIHVGVLEARQGDGTYVCSKSSLNAILHHQLMKADRREAAEVRFCLEREIARLAAERRTDTDLEAMRRWLGLMSESYRIGDDDAYVRYDYQFHLALATATHNQLLVNLYSSIADAVRQSVDLFVKRSPQREKMACFHEELVDVIERQDGNAAQQLVRQLLELNFEISE</sequence>
<accession>A0A3A3GC00</accession>
<keyword evidence="3" id="KW-0804">Transcription</keyword>
<dbReference type="GO" id="GO:0003677">
    <property type="term" value="F:DNA binding"/>
    <property type="evidence" value="ECO:0007669"/>
    <property type="project" value="UniProtKB-KW"/>
</dbReference>
<dbReference type="Gene3D" id="1.20.120.530">
    <property type="entry name" value="GntR ligand-binding domain-like"/>
    <property type="match status" value="1"/>
</dbReference>
<keyword evidence="1" id="KW-0805">Transcription regulation</keyword>
<dbReference type="InterPro" id="IPR008920">
    <property type="entry name" value="TF_FadR/GntR_C"/>
</dbReference>
<proteinExistence type="predicted"/>
<dbReference type="SMART" id="SM00345">
    <property type="entry name" value="HTH_GNTR"/>
    <property type="match status" value="1"/>
</dbReference>
<name>A0A3A3GC00_PANTH</name>
<dbReference type="SUPFAM" id="SSF48008">
    <property type="entry name" value="GntR ligand-binding domain-like"/>
    <property type="match status" value="1"/>
</dbReference>
<dbReference type="OrthoDB" id="9782299at2"/>
<feature type="domain" description="HTH gntR-type" evidence="4">
    <location>
        <begin position="9"/>
        <end position="77"/>
    </location>
</feature>
<dbReference type="InterPro" id="IPR011711">
    <property type="entry name" value="GntR_C"/>
</dbReference>
<evidence type="ECO:0000256" key="1">
    <source>
        <dbReference type="ARBA" id="ARBA00023015"/>
    </source>
</evidence>
<dbReference type="Pfam" id="PF07729">
    <property type="entry name" value="FCD"/>
    <property type="match status" value="1"/>
</dbReference>
<dbReference type="GO" id="GO:0003700">
    <property type="term" value="F:DNA-binding transcription factor activity"/>
    <property type="evidence" value="ECO:0007669"/>
    <property type="project" value="InterPro"/>
</dbReference>
<dbReference type="PRINTS" id="PR00035">
    <property type="entry name" value="HTHGNTR"/>
</dbReference>
<dbReference type="SMART" id="SM00895">
    <property type="entry name" value="FCD"/>
    <property type="match status" value="1"/>
</dbReference>
<evidence type="ECO:0000313" key="6">
    <source>
        <dbReference type="Proteomes" id="UP000266177"/>
    </source>
</evidence>
<protein>
    <submittedName>
        <fullName evidence="5">FadR family transcriptional regulator</fullName>
    </submittedName>
</protein>
<comment type="caution">
    <text evidence="5">The sequence shown here is derived from an EMBL/GenBank/DDBJ whole genome shotgun (WGS) entry which is preliminary data.</text>
</comment>
<dbReference type="Pfam" id="PF00392">
    <property type="entry name" value="GntR"/>
    <property type="match status" value="1"/>
</dbReference>
<dbReference type="CDD" id="cd07377">
    <property type="entry name" value="WHTH_GntR"/>
    <property type="match status" value="1"/>
</dbReference>
<evidence type="ECO:0000256" key="2">
    <source>
        <dbReference type="ARBA" id="ARBA00023125"/>
    </source>
</evidence>
<dbReference type="AlphaFoldDB" id="A0A3A3GC00"/>
<dbReference type="InterPro" id="IPR036390">
    <property type="entry name" value="WH_DNA-bd_sf"/>
</dbReference>
<organism evidence="5 6">
    <name type="scientific">Paenibacillus thiaminolyticus</name>
    <name type="common">Bacillus thiaminolyticus</name>
    <dbReference type="NCBI Taxonomy" id="49283"/>
    <lineage>
        <taxon>Bacteria</taxon>
        <taxon>Bacillati</taxon>
        <taxon>Bacillota</taxon>
        <taxon>Bacilli</taxon>
        <taxon>Bacillales</taxon>
        <taxon>Paenibacillaceae</taxon>
        <taxon>Paenibacillus</taxon>
    </lineage>
</organism>
<dbReference type="PANTHER" id="PTHR43537">
    <property type="entry name" value="TRANSCRIPTIONAL REGULATOR, GNTR FAMILY"/>
    <property type="match status" value="1"/>
</dbReference>
<evidence type="ECO:0000256" key="3">
    <source>
        <dbReference type="ARBA" id="ARBA00023163"/>
    </source>
</evidence>